<dbReference type="GO" id="GO:0005524">
    <property type="term" value="F:ATP binding"/>
    <property type="evidence" value="ECO:0007669"/>
    <property type="project" value="UniProtKB-UniRule"/>
</dbReference>
<dbReference type="EMBL" id="JACRSQ010000035">
    <property type="protein sequence ID" value="MBC8544883.1"/>
    <property type="molecule type" value="Genomic_DNA"/>
</dbReference>
<comment type="similarity">
    <text evidence="1 4">Belongs to the V-ATPase D subunit family.</text>
</comment>
<keyword evidence="4" id="KW-0375">Hydrogen ion transport</keyword>
<keyword evidence="3 4" id="KW-0406">Ion transport</keyword>
<reference evidence="5" key="1">
    <citation type="submission" date="2020-08" db="EMBL/GenBank/DDBJ databases">
        <title>Genome public.</title>
        <authorList>
            <person name="Liu C."/>
            <person name="Sun Q."/>
        </authorList>
    </citation>
    <scope>NUCLEOTIDE SEQUENCE</scope>
    <source>
        <strain evidence="5">NSJ-32</strain>
    </source>
</reference>
<accession>A0A926DT98</accession>
<dbReference type="Gene3D" id="1.10.287.3240">
    <property type="match status" value="1"/>
</dbReference>
<dbReference type="HAMAP" id="MF_00271">
    <property type="entry name" value="ATP_synth_D_arch"/>
    <property type="match status" value="1"/>
</dbReference>
<dbReference type="Proteomes" id="UP000657006">
    <property type="component" value="Unassembled WGS sequence"/>
</dbReference>
<evidence type="ECO:0000256" key="1">
    <source>
        <dbReference type="ARBA" id="ARBA00005850"/>
    </source>
</evidence>
<protein>
    <recommendedName>
        <fullName evidence="4">V-type ATP synthase subunit D</fullName>
    </recommendedName>
    <alternativeName>
        <fullName evidence="4">V-ATPase subunit D</fullName>
    </alternativeName>
</protein>
<keyword evidence="4" id="KW-0066">ATP synthesis</keyword>
<keyword evidence="2 4" id="KW-0813">Transport</keyword>
<sequence>MSNNAVPTKGNLMAAKNTLKLSVQGYELLDKKRNILVREMMSLIDKAQEVQSHIDGTFSEAYEALQMANINLGIHNIEKTVYAIDEEKGIAINTRSIMGVEIPMAAIDEGDSRPQYGLKGTSVALDVAREKFIAVKKLTVQLAEIENAIYRLAVNIKKTQKRANALKNIMIPRYEELVKFITESLEEKEREEFTRLKMIKKIKA</sequence>
<proteinExistence type="inferred from homology"/>
<comment type="caution">
    <text evidence="5">The sequence shown here is derived from an EMBL/GenBank/DDBJ whole genome shotgun (WGS) entry which is preliminary data.</text>
</comment>
<evidence type="ECO:0000313" key="5">
    <source>
        <dbReference type="EMBL" id="MBC8544883.1"/>
    </source>
</evidence>
<dbReference type="NCBIfam" id="TIGR00309">
    <property type="entry name" value="V_ATPase_subD"/>
    <property type="match status" value="1"/>
</dbReference>
<evidence type="ECO:0000313" key="6">
    <source>
        <dbReference type="Proteomes" id="UP000657006"/>
    </source>
</evidence>
<organism evidence="5 6">
    <name type="scientific">Bianquea renquensis</name>
    <dbReference type="NCBI Taxonomy" id="2763661"/>
    <lineage>
        <taxon>Bacteria</taxon>
        <taxon>Bacillati</taxon>
        <taxon>Bacillota</taxon>
        <taxon>Clostridia</taxon>
        <taxon>Eubacteriales</taxon>
        <taxon>Bianqueaceae</taxon>
        <taxon>Bianquea</taxon>
    </lineage>
</organism>
<dbReference type="AlphaFoldDB" id="A0A926DT98"/>
<gene>
    <name evidence="4" type="primary">atpD</name>
    <name evidence="5" type="ORF">H8730_15145</name>
</gene>
<dbReference type="PANTHER" id="PTHR11671">
    <property type="entry name" value="V-TYPE ATP SYNTHASE SUBUNIT D"/>
    <property type="match status" value="1"/>
</dbReference>
<dbReference type="GO" id="GO:0046961">
    <property type="term" value="F:proton-transporting ATPase activity, rotational mechanism"/>
    <property type="evidence" value="ECO:0007669"/>
    <property type="project" value="InterPro"/>
</dbReference>
<dbReference type="Pfam" id="PF01813">
    <property type="entry name" value="ATP-synt_D"/>
    <property type="match status" value="1"/>
</dbReference>
<evidence type="ECO:0000256" key="3">
    <source>
        <dbReference type="ARBA" id="ARBA00023065"/>
    </source>
</evidence>
<dbReference type="RefSeq" id="WP_177717717.1">
    <property type="nucleotide sequence ID" value="NZ_JACRSQ010000035.1"/>
</dbReference>
<keyword evidence="6" id="KW-1185">Reference proteome</keyword>
<comment type="function">
    <text evidence="4">Produces ATP from ADP in the presence of a proton gradient across the membrane.</text>
</comment>
<evidence type="ECO:0000256" key="2">
    <source>
        <dbReference type="ARBA" id="ARBA00022448"/>
    </source>
</evidence>
<evidence type="ECO:0000256" key="4">
    <source>
        <dbReference type="HAMAP-Rule" id="MF_00271"/>
    </source>
</evidence>
<dbReference type="GO" id="GO:0042777">
    <property type="term" value="P:proton motive force-driven plasma membrane ATP synthesis"/>
    <property type="evidence" value="ECO:0007669"/>
    <property type="project" value="UniProtKB-UniRule"/>
</dbReference>
<dbReference type="GO" id="GO:0046933">
    <property type="term" value="F:proton-transporting ATP synthase activity, rotational mechanism"/>
    <property type="evidence" value="ECO:0007669"/>
    <property type="project" value="UniProtKB-UniRule"/>
</dbReference>
<dbReference type="InterPro" id="IPR002699">
    <property type="entry name" value="V_ATPase_D"/>
</dbReference>
<name>A0A926DT98_9FIRM</name>